<dbReference type="AlphaFoldDB" id="A0A2P2PAZ8"/>
<protein>
    <submittedName>
        <fullName evidence="1">Uncharacterized protein</fullName>
    </submittedName>
</protein>
<evidence type="ECO:0000313" key="1">
    <source>
        <dbReference type="EMBL" id="MBX51915.1"/>
    </source>
</evidence>
<sequence length="44" mass="5167">MWDMIRRKRQSINNLNIPWKKCLGSNKLGSFLINKVCVPHSLLN</sequence>
<dbReference type="EMBL" id="GGEC01071431">
    <property type="protein sequence ID" value="MBX51915.1"/>
    <property type="molecule type" value="Transcribed_RNA"/>
</dbReference>
<proteinExistence type="predicted"/>
<organism evidence="1">
    <name type="scientific">Rhizophora mucronata</name>
    <name type="common">Asiatic mangrove</name>
    <dbReference type="NCBI Taxonomy" id="61149"/>
    <lineage>
        <taxon>Eukaryota</taxon>
        <taxon>Viridiplantae</taxon>
        <taxon>Streptophyta</taxon>
        <taxon>Embryophyta</taxon>
        <taxon>Tracheophyta</taxon>
        <taxon>Spermatophyta</taxon>
        <taxon>Magnoliopsida</taxon>
        <taxon>eudicotyledons</taxon>
        <taxon>Gunneridae</taxon>
        <taxon>Pentapetalae</taxon>
        <taxon>rosids</taxon>
        <taxon>fabids</taxon>
        <taxon>Malpighiales</taxon>
        <taxon>Rhizophoraceae</taxon>
        <taxon>Rhizophora</taxon>
    </lineage>
</organism>
<name>A0A2P2PAZ8_RHIMU</name>
<reference evidence="1" key="1">
    <citation type="submission" date="2018-02" db="EMBL/GenBank/DDBJ databases">
        <title>Rhizophora mucronata_Transcriptome.</title>
        <authorList>
            <person name="Meera S.P."/>
            <person name="Sreeshan A."/>
            <person name="Augustine A."/>
        </authorList>
    </citation>
    <scope>NUCLEOTIDE SEQUENCE</scope>
    <source>
        <tissue evidence="1">Leaf</tissue>
    </source>
</reference>
<accession>A0A2P2PAZ8</accession>